<gene>
    <name evidence="3" type="ORF">FZEAL_3736</name>
</gene>
<protein>
    <recommendedName>
        <fullName evidence="2">HNH nuclease domain-containing protein</fullName>
    </recommendedName>
</protein>
<accession>A0A8H4UNW1</accession>
<organism evidence="3 4">
    <name type="scientific">Fusarium zealandicum</name>
    <dbReference type="NCBI Taxonomy" id="1053134"/>
    <lineage>
        <taxon>Eukaryota</taxon>
        <taxon>Fungi</taxon>
        <taxon>Dikarya</taxon>
        <taxon>Ascomycota</taxon>
        <taxon>Pezizomycotina</taxon>
        <taxon>Sordariomycetes</taxon>
        <taxon>Hypocreomycetidae</taxon>
        <taxon>Hypocreales</taxon>
        <taxon>Nectriaceae</taxon>
        <taxon>Fusarium</taxon>
        <taxon>Fusarium staphyleae species complex</taxon>
    </lineage>
</organism>
<proteinExistence type="predicted"/>
<name>A0A8H4UNW1_9HYPO</name>
<dbReference type="OrthoDB" id="5416097at2759"/>
<feature type="region of interest" description="Disordered" evidence="1">
    <location>
        <begin position="330"/>
        <end position="407"/>
    </location>
</feature>
<sequence>MDNNIATAVPAYLTHYANEPKPRENLIDFVKARPEVQDVASLTPVAEYEMRLDAIMEIRRKHSESMGEPDFKLSVLQFYYLIRLLLSDLQRVAAQDDISAILLRHQLNDLINLTDYSNNTKVLQPSRLSQLTSGSRASLSQSERSKGRDDVEKDKCLGLDNNMCVVTGQPHPHVCHIVPFAWNKKASNKDTTTRFLPLMDLYLGLPREDATREALGLLTLDLGSSDRVWNMICLNPALYDWWRRGYFAFKYLGAAPSANAPETSLIKLQFVWMPRYIRQGTAKQPVNLDQQKEPTTRIEAALTHRHGEQSRLCSAELDCATCTQAKGVNTHHVLAHRPPRAPENISRPRPSPKKEAKPPRSGSSKIPIRTVAPTTQAAKKAAGRSRVTAQPRQKSENIPPRAGSSGA</sequence>
<feature type="domain" description="HNH nuclease" evidence="2">
    <location>
        <begin position="164"/>
        <end position="250"/>
    </location>
</feature>
<evidence type="ECO:0000313" key="3">
    <source>
        <dbReference type="EMBL" id="KAF4980200.1"/>
    </source>
</evidence>
<comment type="caution">
    <text evidence="3">The sequence shown here is derived from an EMBL/GenBank/DDBJ whole genome shotgun (WGS) entry which is preliminary data.</text>
</comment>
<evidence type="ECO:0000259" key="2">
    <source>
        <dbReference type="Pfam" id="PF13391"/>
    </source>
</evidence>
<feature type="region of interest" description="Disordered" evidence="1">
    <location>
        <begin position="127"/>
        <end position="151"/>
    </location>
</feature>
<dbReference type="AlphaFoldDB" id="A0A8H4UNW1"/>
<dbReference type="InterPro" id="IPR003615">
    <property type="entry name" value="HNH_nuc"/>
</dbReference>
<evidence type="ECO:0000313" key="4">
    <source>
        <dbReference type="Proteomes" id="UP000635477"/>
    </source>
</evidence>
<keyword evidence="4" id="KW-1185">Reference proteome</keyword>
<dbReference type="Pfam" id="PF13391">
    <property type="entry name" value="HNH_2"/>
    <property type="match status" value="1"/>
</dbReference>
<dbReference type="Proteomes" id="UP000635477">
    <property type="component" value="Unassembled WGS sequence"/>
</dbReference>
<reference evidence="3" key="1">
    <citation type="journal article" date="2020" name="BMC Genomics">
        <title>Correction to: Identification and distribution of gene clusters required for synthesis of sphingolipid metabolism inhibitors in diverse species of the filamentous fungus Fusarium.</title>
        <authorList>
            <person name="Kim H.S."/>
            <person name="Lohmar J.M."/>
            <person name="Busman M."/>
            <person name="Brown D.W."/>
            <person name="Naumann T.A."/>
            <person name="Divon H.H."/>
            <person name="Lysoe E."/>
            <person name="Uhlig S."/>
            <person name="Proctor R.H."/>
        </authorList>
    </citation>
    <scope>NUCLEOTIDE SEQUENCE</scope>
    <source>
        <strain evidence="3">NRRL 22465</strain>
    </source>
</reference>
<reference evidence="3" key="2">
    <citation type="submission" date="2020-05" db="EMBL/GenBank/DDBJ databases">
        <authorList>
            <person name="Kim H.-S."/>
            <person name="Proctor R.H."/>
            <person name="Brown D.W."/>
        </authorList>
    </citation>
    <scope>NUCLEOTIDE SEQUENCE</scope>
    <source>
        <strain evidence="3">NRRL 22465</strain>
    </source>
</reference>
<dbReference type="EMBL" id="JABEYC010000249">
    <property type="protein sequence ID" value="KAF4980200.1"/>
    <property type="molecule type" value="Genomic_DNA"/>
</dbReference>
<evidence type="ECO:0000256" key="1">
    <source>
        <dbReference type="SAM" id="MobiDB-lite"/>
    </source>
</evidence>
<feature type="compositionally biased region" description="Polar residues" evidence="1">
    <location>
        <begin position="127"/>
        <end position="142"/>
    </location>
</feature>